<evidence type="ECO:0000313" key="1">
    <source>
        <dbReference type="EMBL" id="MCL1142293.1"/>
    </source>
</evidence>
<dbReference type="GO" id="GO:0015035">
    <property type="term" value="F:protein-disulfide reductase activity"/>
    <property type="evidence" value="ECO:0007669"/>
    <property type="project" value="InterPro"/>
</dbReference>
<organism evidence="1 2">
    <name type="scientific">Shewanella gaetbuli</name>
    <dbReference type="NCBI Taxonomy" id="220752"/>
    <lineage>
        <taxon>Bacteria</taxon>
        <taxon>Pseudomonadati</taxon>
        <taxon>Pseudomonadota</taxon>
        <taxon>Gammaproteobacteria</taxon>
        <taxon>Alteromonadales</taxon>
        <taxon>Shewanellaceae</taxon>
        <taxon>Shewanella</taxon>
    </lineage>
</organism>
<proteinExistence type="predicted"/>
<protein>
    <submittedName>
        <fullName evidence="1">DUF393 domain-containing protein</fullName>
    </submittedName>
</protein>
<reference evidence="1" key="1">
    <citation type="submission" date="2022-01" db="EMBL/GenBank/DDBJ databases">
        <title>Whole genome-based taxonomy of the Shewanellaceae.</title>
        <authorList>
            <person name="Martin-Rodriguez A.J."/>
        </authorList>
    </citation>
    <scope>NUCLEOTIDE SEQUENCE</scope>
    <source>
        <strain evidence="1">DSM 16422</strain>
    </source>
</reference>
<dbReference type="RefSeq" id="WP_248994969.1">
    <property type="nucleotide sequence ID" value="NZ_JAKIKP010000003.1"/>
</dbReference>
<dbReference type="EMBL" id="JAKIKP010000003">
    <property type="protein sequence ID" value="MCL1142293.1"/>
    <property type="molecule type" value="Genomic_DNA"/>
</dbReference>
<dbReference type="InterPro" id="IPR007263">
    <property type="entry name" value="DCC1-like"/>
</dbReference>
<dbReference type="PANTHER" id="PTHR34290:SF2">
    <property type="entry name" value="OS04G0668800 PROTEIN"/>
    <property type="match status" value="1"/>
</dbReference>
<accession>A0A9X2CGE2</accession>
<evidence type="ECO:0000313" key="2">
    <source>
        <dbReference type="Proteomes" id="UP001139333"/>
    </source>
</evidence>
<sequence length="135" mass="15248">MGSTPELTIFYDSACPLCSREMAQLTEHDRLHKIQLEDLNAPDLSERFPHLNLEAANTILHGLTADGRWVYGLDVTAMAWGLTGKHCWVKLLRLPLIKPVADKAYLAFARNRYKLSYLLTGEQRCETGSCQINKS</sequence>
<keyword evidence="2" id="KW-1185">Reference proteome</keyword>
<dbReference type="PANTHER" id="PTHR34290">
    <property type="entry name" value="SI:CH73-390P7.2"/>
    <property type="match status" value="1"/>
</dbReference>
<dbReference type="AlphaFoldDB" id="A0A9X2CGE2"/>
<dbReference type="Pfam" id="PF04134">
    <property type="entry name" value="DCC1-like"/>
    <property type="match status" value="1"/>
</dbReference>
<dbReference type="InterPro" id="IPR044691">
    <property type="entry name" value="DCC1_Trx"/>
</dbReference>
<comment type="caution">
    <text evidence="1">The sequence shown here is derived from an EMBL/GenBank/DDBJ whole genome shotgun (WGS) entry which is preliminary data.</text>
</comment>
<dbReference type="Proteomes" id="UP001139333">
    <property type="component" value="Unassembled WGS sequence"/>
</dbReference>
<name>A0A9X2CGE2_9GAMM</name>
<gene>
    <name evidence="1" type="ORF">L2672_06245</name>
</gene>